<reference evidence="10 11" key="1">
    <citation type="submission" date="2013-07" db="EMBL/GenBank/DDBJ databases">
        <authorList>
            <person name="Weinstock G."/>
            <person name="Sodergren E."/>
            <person name="Wylie T."/>
            <person name="Fulton L."/>
            <person name="Fulton R."/>
            <person name="Fronick C."/>
            <person name="O'Laughlin M."/>
            <person name="Godfrey J."/>
            <person name="Miner T."/>
            <person name="Herter B."/>
            <person name="Appelbaum E."/>
            <person name="Cordes M."/>
            <person name="Lek S."/>
            <person name="Wollam A."/>
            <person name="Pepin K.H."/>
            <person name="Palsikar V.B."/>
            <person name="Mitreva M."/>
            <person name="Wilson R.K."/>
        </authorList>
    </citation>
    <scope>NUCLEOTIDE SEQUENCE [LARGE SCALE GENOMIC DNA]</scope>
    <source>
        <strain evidence="10 11">ATCC 27760</strain>
    </source>
</reference>
<keyword evidence="7 8" id="KW-0472">Membrane</keyword>
<feature type="transmembrane region" description="Helical" evidence="8">
    <location>
        <begin position="51"/>
        <end position="69"/>
    </location>
</feature>
<feature type="transmembrane region" description="Helical" evidence="8">
    <location>
        <begin position="277"/>
        <end position="295"/>
    </location>
</feature>
<evidence type="ECO:0000313" key="10">
    <source>
        <dbReference type="EMBL" id="ERJ97144.1"/>
    </source>
</evidence>
<keyword evidence="5 8" id="KW-0812">Transmembrane</keyword>
<evidence type="ECO:0000259" key="9">
    <source>
        <dbReference type="Pfam" id="PF06826"/>
    </source>
</evidence>
<evidence type="ECO:0000256" key="1">
    <source>
        <dbReference type="ARBA" id="ARBA00004651"/>
    </source>
</evidence>
<dbReference type="STRING" id="411473.RUMCAL_00488"/>
<feature type="domain" description="YidE/YbjL duplication" evidence="9">
    <location>
        <begin position="33"/>
        <end position="214"/>
    </location>
</feature>
<feature type="transmembrane region" description="Helical" evidence="8">
    <location>
        <begin position="250"/>
        <end position="271"/>
    </location>
</feature>
<sequence length="425" mass="44729">MYKERGFFMSLKLFEVAGTHIFSMSAIVMVLFFVFAIIVVGYLLGKINIKGVSLGTAAIFLVALVVGHFKGVAFGDNGIAAWIADVEAQDAVNFYFKLIQSFGLILFVTSVGLIAGPTFFKNLKKNAKSYVLLGAIIIAAGAGVCALITLLVPDMNSAMSVGLLSGALTSTPAFAAAQEAIGESSPVFKEIAVGHAVAYPFGVIGVVLFVQIVPKVLKANMDEERAKLTSVDTGEESPLKQKKLFEMDKFGLGAFALTVLTGAILGCINIPLGAGSFNLGTTGGPLIMGLIFGHFGRIGKLSMKVNKHLLEVFQEWGLVLFLIGAGVDGGAGFVQTLEKYGPLLFLWGALMTIIPLFIGFFLAKKVLKLSLFNNLGSITGGMTSTPALGALINTSGTPNVASAYAATYPIALVLVVLASQFLTYL</sequence>
<evidence type="ECO:0000313" key="11">
    <source>
        <dbReference type="Proteomes" id="UP000016662"/>
    </source>
</evidence>
<keyword evidence="3" id="KW-0813">Transport</keyword>
<proteinExistence type="inferred from homology"/>
<dbReference type="PATRIC" id="fig|411473.3.peg.371"/>
<evidence type="ECO:0000256" key="7">
    <source>
        <dbReference type="ARBA" id="ARBA00023136"/>
    </source>
</evidence>
<dbReference type="AlphaFoldDB" id="U2M5Y0"/>
<organism evidence="10 11">
    <name type="scientific">Ruminococcus callidus ATCC 27760</name>
    <dbReference type="NCBI Taxonomy" id="411473"/>
    <lineage>
        <taxon>Bacteria</taxon>
        <taxon>Bacillati</taxon>
        <taxon>Bacillota</taxon>
        <taxon>Clostridia</taxon>
        <taxon>Eubacteriales</taxon>
        <taxon>Oscillospiraceae</taxon>
        <taxon>Ruminococcus</taxon>
    </lineage>
</organism>
<evidence type="ECO:0000256" key="5">
    <source>
        <dbReference type="ARBA" id="ARBA00022692"/>
    </source>
</evidence>
<feature type="transmembrane region" description="Helical" evidence="8">
    <location>
        <begin position="316"/>
        <end position="337"/>
    </location>
</feature>
<accession>U2M5Y0</accession>
<evidence type="ECO:0000256" key="6">
    <source>
        <dbReference type="ARBA" id="ARBA00022989"/>
    </source>
</evidence>
<feature type="transmembrane region" description="Helical" evidence="8">
    <location>
        <begin position="343"/>
        <end position="363"/>
    </location>
</feature>
<comment type="similarity">
    <text evidence="2">Belongs to the AAE transporter (TC 2.A.81) family.</text>
</comment>
<evidence type="ECO:0000256" key="2">
    <source>
        <dbReference type="ARBA" id="ARBA00009854"/>
    </source>
</evidence>
<protein>
    <submittedName>
        <fullName evidence="10">AspT/YidE/YbjL antiporter duplication domain protein</fullName>
    </submittedName>
</protein>
<evidence type="ECO:0000256" key="8">
    <source>
        <dbReference type="SAM" id="Phobius"/>
    </source>
</evidence>
<dbReference type="InterPro" id="IPR006512">
    <property type="entry name" value="YidE_YbjL"/>
</dbReference>
<comment type="caution">
    <text evidence="10">The sequence shown here is derived from an EMBL/GenBank/DDBJ whole genome shotgun (WGS) entry which is preliminary data.</text>
</comment>
<dbReference type="GO" id="GO:0005886">
    <property type="term" value="C:plasma membrane"/>
    <property type="evidence" value="ECO:0007669"/>
    <property type="project" value="UniProtKB-SubCell"/>
</dbReference>
<dbReference type="InterPro" id="IPR050144">
    <property type="entry name" value="AAE_transporter"/>
</dbReference>
<gene>
    <name evidence="10" type="ORF">RUMCAL_00488</name>
</gene>
<feature type="transmembrane region" description="Helical" evidence="8">
    <location>
        <begin position="404"/>
        <end position="424"/>
    </location>
</feature>
<dbReference type="PANTHER" id="PTHR30445">
    <property type="entry name" value="K(+)_H(+) ANTIPORTER SUBUNIT KHTT"/>
    <property type="match status" value="1"/>
</dbReference>
<dbReference type="Proteomes" id="UP000016662">
    <property type="component" value="Unassembled WGS sequence"/>
</dbReference>
<feature type="domain" description="YidE/YbjL duplication" evidence="9">
    <location>
        <begin position="255"/>
        <end position="422"/>
    </location>
</feature>
<evidence type="ECO:0000256" key="3">
    <source>
        <dbReference type="ARBA" id="ARBA00022448"/>
    </source>
</evidence>
<name>U2M5Y0_9FIRM</name>
<feature type="transmembrane region" description="Helical" evidence="8">
    <location>
        <begin position="375"/>
        <end position="392"/>
    </location>
</feature>
<feature type="transmembrane region" description="Helical" evidence="8">
    <location>
        <begin position="197"/>
        <end position="217"/>
    </location>
</feature>
<dbReference type="HOGENOM" id="CLU_035023_4_0_9"/>
<keyword evidence="6 8" id="KW-1133">Transmembrane helix</keyword>
<dbReference type="NCBIfam" id="TIGR01625">
    <property type="entry name" value="YidE_YbjL_dupl"/>
    <property type="match status" value="2"/>
</dbReference>
<comment type="subcellular location">
    <subcellularLocation>
        <location evidence="1">Cell membrane</location>
        <topology evidence="1">Multi-pass membrane protein</topology>
    </subcellularLocation>
</comment>
<evidence type="ECO:0000256" key="4">
    <source>
        <dbReference type="ARBA" id="ARBA00022475"/>
    </source>
</evidence>
<feature type="transmembrane region" description="Helical" evidence="8">
    <location>
        <begin position="20"/>
        <end position="44"/>
    </location>
</feature>
<keyword evidence="4" id="KW-1003">Cell membrane</keyword>
<feature type="transmembrane region" description="Helical" evidence="8">
    <location>
        <begin position="98"/>
        <end position="120"/>
    </location>
</feature>
<keyword evidence="11" id="KW-1185">Reference proteome</keyword>
<dbReference type="EMBL" id="AWVF01000045">
    <property type="protein sequence ID" value="ERJ97144.1"/>
    <property type="molecule type" value="Genomic_DNA"/>
</dbReference>
<feature type="transmembrane region" description="Helical" evidence="8">
    <location>
        <begin position="132"/>
        <end position="152"/>
    </location>
</feature>
<dbReference type="PANTHER" id="PTHR30445:SF3">
    <property type="entry name" value="TRANSPORT PROTEIN YIDE-RELATED"/>
    <property type="match status" value="1"/>
</dbReference>
<dbReference type="eggNOG" id="COG2985">
    <property type="taxonomic scope" value="Bacteria"/>
</dbReference>
<dbReference type="Pfam" id="PF06826">
    <property type="entry name" value="Asp-Al_Ex"/>
    <property type="match status" value="2"/>
</dbReference>